<dbReference type="Pfam" id="PF19614">
    <property type="entry name" value="DUF6119"/>
    <property type="match status" value="1"/>
</dbReference>
<organism evidence="1 2">
    <name type="scientific">Chryseolinea lacunae</name>
    <dbReference type="NCBI Taxonomy" id="2801331"/>
    <lineage>
        <taxon>Bacteria</taxon>
        <taxon>Pseudomonadati</taxon>
        <taxon>Bacteroidota</taxon>
        <taxon>Cytophagia</taxon>
        <taxon>Cytophagales</taxon>
        <taxon>Fulvivirgaceae</taxon>
        <taxon>Chryseolinea</taxon>
    </lineage>
</organism>
<sequence>MNPKFAICLYQETFTDLESADLLTGEGLVRVPTKGNPRIEFSVHQRLSEPDTARWVELVETFSSLNVDYVTSSSAGAILTLKTQDRIFACCFGSSVSNIKRENIEHEFGLAAAFQRMSKDQMKKVESFTLGANPLTNTRAATVPTTKDNFNIDSFLENITELSGFNTTIKGKKNLIKGKEFYSSPVPNSLQSIKELCEQLLTDYSTAIQSAEYKRLTSTKKIKDKNEIQELNNELLERLIAQDDTIYLVDYESVGDQDSYRFHPKGTEYNEIDINDFYSDLDETRTLDLQYIKGRTITIVDENDTITSTWPFYKCLFLELPFHDNTCILFRGIWYEIQERYLEDLREFIRQYEIDDLDLPQWDENQIEEDYSYAAAAAIGGQYWDQEFYNHPNYSYNIEFCDILTKDYIIHVKKGSKSSLSSRKLPLSSYTRM</sequence>
<protein>
    <submittedName>
        <fullName evidence="1">TIGR04141 family sporadically distributed protein</fullName>
    </submittedName>
</protein>
<dbReference type="InterPro" id="IPR026487">
    <property type="entry name" value="CHP04141"/>
</dbReference>
<reference evidence="1 2" key="1">
    <citation type="submission" date="2021-01" db="EMBL/GenBank/DDBJ databases">
        <title>Chryseolinea sp. Jin1 Genome sequencing and assembly.</title>
        <authorList>
            <person name="Kim I."/>
        </authorList>
    </citation>
    <scope>NUCLEOTIDE SEQUENCE [LARGE SCALE GENOMIC DNA]</scope>
    <source>
        <strain evidence="1 2">Jin1</strain>
    </source>
</reference>
<dbReference type="Proteomes" id="UP000613030">
    <property type="component" value="Unassembled WGS sequence"/>
</dbReference>
<dbReference type="EMBL" id="JAERRB010000013">
    <property type="protein sequence ID" value="MBL0745018.1"/>
    <property type="molecule type" value="Genomic_DNA"/>
</dbReference>
<proteinExistence type="predicted"/>
<dbReference type="RefSeq" id="WP_202015155.1">
    <property type="nucleotide sequence ID" value="NZ_JAERRB010000013.1"/>
</dbReference>
<name>A0ABS1L0M8_9BACT</name>
<evidence type="ECO:0000313" key="1">
    <source>
        <dbReference type="EMBL" id="MBL0745018.1"/>
    </source>
</evidence>
<comment type="caution">
    <text evidence="1">The sequence shown here is derived from an EMBL/GenBank/DDBJ whole genome shotgun (WGS) entry which is preliminary data.</text>
</comment>
<evidence type="ECO:0000313" key="2">
    <source>
        <dbReference type="Proteomes" id="UP000613030"/>
    </source>
</evidence>
<gene>
    <name evidence="1" type="ORF">JI741_27555</name>
</gene>
<keyword evidence="2" id="KW-1185">Reference proteome</keyword>
<accession>A0ABS1L0M8</accession>
<dbReference type="NCBIfam" id="TIGR04141">
    <property type="entry name" value="TIGR04141 family sporadically distributed protein"/>
    <property type="match status" value="1"/>
</dbReference>